<evidence type="ECO:0000313" key="3">
    <source>
        <dbReference type="Proteomes" id="UP000282184"/>
    </source>
</evidence>
<evidence type="ECO:0008006" key="4">
    <source>
        <dbReference type="Google" id="ProtNLM"/>
    </source>
</evidence>
<protein>
    <recommendedName>
        <fullName evidence="4">Carboxypeptidase-like regulatory domain-containing protein</fullName>
    </recommendedName>
</protein>
<evidence type="ECO:0000313" key="2">
    <source>
        <dbReference type="EMBL" id="RTQ47189.1"/>
    </source>
</evidence>
<dbReference type="Proteomes" id="UP000282184">
    <property type="component" value="Unassembled WGS sequence"/>
</dbReference>
<dbReference type="EMBL" id="RXOF01000013">
    <property type="protein sequence ID" value="RTQ47189.1"/>
    <property type="molecule type" value="Genomic_DNA"/>
</dbReference>
<keyword evidence="1" id="KW-0732">Signal</keyword>
<feature type="signal peptide" evidence="1">
    <location>
        <begin position="1"/>
        <end position="22"/>
    </location>
</feature>
<proteinExistence type="predicted"/>
<dbReference type="Pfam" id="PF13715">
    <property type="entry name" value="CarbopepD_reg_2"/>
    <property type="match status" value="1"/>
</dbReference>
<reference evidence="2 3" key="1">
    <citation type="submission" date="2018-12" db="EMBL/GenBank/DDBJ databases">
        <title>Hymenobacter gummosus sp. nov., isolated from a spring.</title>
        <authorList>
            <person name="Nie L."/>
        </authorList>
    </citation>
    <scope>NUCLEOTIDE SEQUENCE [LARGE SCALE GENOMIC DNA]</scope>
    <source>
        <strain evidence="2 3">KCTC 52166</strain>
    </source>
</reference>
<sequence>MQQPVFSTLLLALLVWASGAQAQQRPATPARKPAERLALSEPAAAPAPAANVTYALQGQVLNEEGQPLPGATVFVKSNKQVYITNAEGYFVFNSPRPNETVSVTMAGYSEAELQLRRGNADAVTLQLLPGTRIKRSGRHAGQIKTVGQQVKD</sequence>
<comment type="caution">
    <text evidence="2">The sequence shown here is derived from an EMBL/GenBank/DDBJ whole genome shotgun (WGS) entry which is preliminary data.</text>
</comment>
<name>A0A3S0K314_9BACT</name>
<dbReference type="SUPFAM" id="SSF49464">
    <property type="entry name" value="Carboxypeptidase regulatory domain-like"/>
    <property type="match status" value="1"/>
</dbReference>
<accession>A0A3S0K314</accession>
<dbReference type="Gene3D" id="2.60.40.1120">
    <property type="entry name" value="Carboxypeptidase-like, regulatory domain"/>
    <property type="match status" value="1"/>
</dbReference>
<dbReference type="InterPro" id="IPR008969">
    <property type="entry name" value="CarboxyPept-like_regulatory"/>
</dbReference>
<dbReference type="RefSeq" id="WP_126694988.1">
    <property type="nucleotide sequence ID" value="NZ_RXOF01000013.1"/>
</dbReference>
<keyword evidence="3" id="KW-1185">Reference proteome</keyword>
<dbReference type="AlphaFoldDB" id="A0A3S0K314"/>
<organism evidence="2 3">
    <name type="scientific">Hymenobacter gummosus</name>
    <dbReference type="NCBI Taxonomy" id="1776032"/>
    <lineage>
        <taxon>Bacteria</taxon>
        <taxon>Pseudomonadati</taxon>
        <taxon>Bacteroidota</taxon>
        <taxon>Cytophagia</taxon>
        <taxon>Cytophagales</taxon>
        <taxon>Hymenobacteraceae</taxon>
        <taxon>Hymenobacter</taxon>
    </lineage>
</organism>
<evidence type="ECO:0000256" key="1">
    <source>
        <dbReference type="SAM" id="SignalP"/>
    </source>
</evidence>
<gene>
    <name evidence="2" type="ORF">EJV47_20050</name>
</gene>
<feature type="chain" id="PRO_5018526346" description="Carboxypeptidase-like regulatory domain-containing protein" evidence="1">
    <location>
        <begin position="23"/>
        <end position="152"/>
    </location>
</feature>
<dbReference type="OrthoDB" id="7432683at2"/>